<dbReference type="Proteomes" id="UP000323454">
    <property type="component" value="Unassembled WGS sequence"/>
</dbReference>
<dbReference type="EMBL" id="VUOB01000006">
    <property type="protein sequence ID" value="KAA2265367.1"/>
    <property type="molecule type" value="Genomic_DNA"/>
</dbReference>
<organism evidence="2 3">
    <name type="scientific">Solihabitans fulvus</name>
    <dbReference type="NCBI Taxonomy" id="1892852"/>
    <lineage>
        <taxon>Bacteria</taxon>
        <taxon>Bacillati</taxon>
        <taxon>Actinomycetota</taxon>
        <taxon>Actinomycetes</taxon>
        <taxon>Pseudonocardiales</taxon>
        <taxon>Pseudonocardiaceae</taxon>
        <taxon>Solihabitans</taxon>
    </lineage>
</organism>
<keyword evidence="3" id="KW-1185">Reference proteome</keyword>
<protein>
    <submittedName>
        <fullName evidence="2">Uncharacterized protein</fullName>
    </submittedName>
</protein>
<accession>A0A5B2XNQ7</accession>
<gene>
    <name evidence="2" type="ORF">F0L68_04680</name>
</gene>
<feature type="region of interest" description="Disordered" evidence="1">
    <location>
        <begin position="46"/>
        <end position="67"/>
    </location>
</feature>
<comment type="caution">
    <text evidence="2">The sequence shown here is derived from an EMBL/GenBank/DDBJ whole genome shotgun (WGS) entry which is preliminary data.</text>
</comment>
<evidence type="ECO:0000313" key="3">
    <source>
        <dbReference type="Proteomes" id="UP000323454"/>
    </source>
</evidence>
<evidence type="ECO:0000256" key="1">
    <source>
        <dbReference type="SAM" id="MobiDB-lite"/>
    </source>
</evidence>
<feature type="compositionally biased region" description="Basic residues" evidence="1">
    <location>
        <begin position="51"/>
        <end position="67"/>
    </location>
</feature>
<reference evidence="2 3" key="1">
    <citation type="submission" date="2019-09" db="EMBL/GenBank/DDBJ databases">
        <title>Goodfellowia gen. nov., a new genus of the Pseudonocardineae related to Actinoalloteichus, containing Goodfellowia coeruleoviolacea gen. nov., comb. nov. gen. nov., comb. nov.</title>
        <authorList>
            <person name="Labeda D."/>
        </authorList>
    </citation>
    <scope>NUCLEOTIDE SEQUENCE [LARGE SCALE GENOMIC DNA]</scope>
    <source>
        <strain evidence="2 3">AN110305</strain>
    </source>
</reference>
<sequence>MSHNCFRAAYVARVRPEDGGGDYGPNSGGYDQLGFGTLAHTLGRSVSTCPRSRRRIRRSGSRRCLSR</sequence>
<dbReference type="AlphaFoldDB" id="A0A5B2XNQ7"/>
<reference evidence="2 3" key="2">
    <citation type="submission" date="2019-09" db="EMBL/GenBank/DDBJ databases">
        <authorList>
            <person name="Jin C."/>
        </authorList>
    </citation>
    <scope>NUCLEOTIDE SEQUENCE [LARGE SCALE GENOMIC DNA]</scope>
    <source>
        <strain evidence="2 3">AN110305</strain>
    </source>
</reference>
<proteinExistence type="predicted"/>
<evidence type="ECO:0000313" key="2">
    <source>
        <dbReference type="EMBL" id="KAA2265367.1"/>
    </source>
</evidence>
<name>A0A5B2XNQ7_9PSEU</name>